<comment type="caution">
    <text evidence="4">The sequence shown here is derived from an EMBL/GenBank/DDBJ whole genome shotgun (WGS) entry which is preliminary data.</text>
</comment>
<dbReference type="AlphaFoldDB" id="A0A0R2BUC5"/>
<sequence length="283" mass="30658">MDEVGKRLRSARIEKGYTLDDLQQITKIQKRYLLALEQGKFDELPGDFYVRGFIKQYATTVGLDGEEIVNDYEAQTPATRPRDYEQGVSKTRTAGHRNNSVGKWLRDNLGKVIIGLVALVIIASLYFYVSRLANQPKTQIPDQSSKVVSSKKSSASSSSQKSSSSSSSAQSSSKKDGLSVKQAGDANTFTVKNLPSGSNKLVVTATKRAWVMVTVTGGTGSTWQAVLTEGQSHDIVIPNGVTTIAVRMGNAAETTLKINDKSVPIPADATSVQNYTLNFESNN</sequence>
<dbReference type="Pfam" id="PF13413">
    <property type="entry name" value="HTH_25"/>
    <property type="match status" value="1"/>
</dbReference>
<dbReference type="RefSeq" id="WP_057754070.1">
    <property type="nucleotide sequence ID" value="NZ_AYYK01000001.1"/>
</dbReference>
<dbReference type="STRING" id="1423738.FC84_GL000680"/>
<dbReference type="Proteomes" id="UP000051813">
    <property type="component" value="Unassembled WGS sequence"/>
</dbReference>
<dbReference type="InterPro" id="IPR025194">
    <property type="entry name" value="RodZ-like_C"/>
</dbReference>
<accession>A0A0R2BUC5</accession>
<keyword evidence="2" id="KW-0472">Membrane</keyword>
<feature type="region of interest" description="Disordered" evidence="1">
    <location>
        <begin position="77"/>
        <end position="97"/>
    </location>
</feature>
<feature type="transmembrane region" description="Helical" evidence="2">
    <location>
        <begin position="112"/>
        <end position="129"/>
    </location>
</feature>
<evidence type="ECO:0000256" key="2">
    <source>
        <dbReference type="SAM" id="Phobius"/>
    </source>
</evidence>
<dbReference type="PANTHER" id="PTHR34475:SF1">
    <property type="entry name" value="CYTOSKELETON PROTEIN RODZ"/>
    <property type="match status" value="1"/>
</dbReference>
<evidence type="ECO:0000256" key="1">
    <source>
        <dbReference type="SAM" id="MobiDB-lite"/>
    </source>
</evidence>
<dbReference type="PATRIC" id="fig|1423738.3.peg.689"/>
<keyword evidence="5" id="KW-1185">Reference proteome</keyword>
<dbReference type="CDD" id="cd00093">
    <property type="entry name" value="HTH_XRE"/>
    <property type="match status" value="1"/>
</dbReference>
<dbReference type="Gene3D" id="1.10.260.40">
    <property type="entry name" value="lambda repressor-like DNA-binding domains"/>
    <property type="match status" value="1"/>
</dbReference>
<feature type="compositionally biased region" description="Low complexity" evidence="1">
    <location>
        <begin position="144"/>
        <end position="172"/>
    </location>
</feature>
<keyword evidence="2" id="KW-0812">Transmembrane</keyword>
<evidence type="ECO:0000313" key="5">
    <source>
        <dbReference type="Proteomes" id="UP000051813"/>
    </source>
</evidence>
<dbReference type="InterPro" id="IPR001387">
    <property type="entry name" value="Cro/C1-type_HTH"/>
</dbReference>
<feature type="compositionally biased region" description="Polar residues" evidence="1">
    <location>
        <begin position="88"/>
        <end position="97"/>
    </location>
</feature>
<evidence type="ECO:0000313" key="4">
    <source>
        <dbReference type="EMBL" id="KRM79977.1"/>
    </source>
</evidence>
<name>A0A0R2BUC5_9LACO</name>
<keyword evidence="2" id="KW-1133">Transmembrane helix</keyword>
<gene>
    <name evidence="4" type="ORF">FC84_GL000680</name>
</gene>
<dbReference type="InterPro" id="IPR050400">
    <property type="entry name" value="Bact_Cytoskel_RodZ"/>
</dbReference>
<proteinExistence type="predicted"/>
<organism evidence="4 5">
    <name type="scientific">Lapidilactobacillus dextrinicus DSM 20335</name>
    <dbReference type="NCBI Taxonomy" id="1423738"/>
    <lineage>
        <taxon>Bacteria</taxon>
        <taxon>Bacillati</taxon>
        <taxon>Bacillota</taxon>
        <taxon>Bacilli</taxon>
        <taxon>Lactobacillales</taxon>
        <taxon>Lactobacillaceae</taxon>
        <taxon>Lapidilactobacillus</taxon>
    </lineage>
</organism>
<protein>
    <submittedName>
        <fullName evidence="4">XRE family transcriptional regulator</fullName>
    </submittedName>
</protein>
<dbReference type="PANTHER" id="PTHR34475">
    <property type="match status" value="1"/>
</dbReference>
<reference evidence="4 5" key="1">
    <citation type="journal article" date="2015" name="Genome Announc.">
        <title>Expanding the biotechnology potential of lactobacilli through comparative genomics of 213 strains and associated genera.</title>
        <authorList>
            <person name="Sun Z."/>
            <person name="Harris H.M."/>
            <person name="McCann A."/>
            <person name="Guo C."/>
            <person name="Argimon S."/>
            <person name="Zhang W."/>
            <person name="Yang X."/>
            <person name="Jeffery I.B."/>
            <person name="Cooney J.C."/>
            <person name="Kagawa T.F."/>
            <person name="Liu W."/>
            <person name="Song Y."/>
            <person name="Salvetti E."/>
            <person name="Wrobel A."/>
            <person name="Rasinkangas P."/>
            <person name="Parkhill J."/>
            <person name="Rea M.C."/>
            <person name="O'Sullivan O."/>
            <person name="Ritari J."/>
            <person name="Douillard F.P."/>
            <person name="Paul Ross R."/>
            <person name="Yang R."/>
            <person name="Briner A.E."/>
            <person name="Felis G.E."/>
            <person name="de Vos W.M."/>
            <person name="Barrangou R."/>
            <person name="Klaenhammer T.R."/>
            <person name="Caufield P.W."/>
            <person name="Cui Y."/>
            <person name="Zhang H."/>
            <person name="O'Toole P.W."/>
        </authorList>
    </citation>
    <scope>NUCLEOTIDE SEQUENCE [LARGE SCALE GENOMIC DNA]</scope>
    <source>
        <strain evidence="4 5">DSM 20335</strain>
    </source>
</reference>
<dbReference type="GO" id="GO:0003677">
    <property type="term" value="F:DNA binding"/>
    <property type="evidence" value="ECO:0007669"/>
    <property type="project" value="InterPro"/>
</dbReference>
<feature type="region of interest" description="Disordered" evidence="1">
    <location>
        <begin position="139"/>
        <end position="179"/>
    </location>
</feature>
<dbReference type="EMBL" id="AYYK01000001">
    <property type="protein sequence ID" value="KRM79977.1"/>
    <property type="molecule type" value="Genomic_DNA"/>
</dbReference>
<dbReference type="OrthoDB" id="9797543at2"/>
<evidence type="ECO:0000259" key="3">
    <source>
        <dbReference type="Pfam" id="PF13464"/>
    </source>
</evidence>
<dbReference type="Pfam" id="PF13464">
    <property type="entry name" value="RodZ_C"/>
    <property type="match status" value="1"/>
</dbReference>
<dbReference type="InterPro" id="IPR010982">
    <property type="entry name" value="Lambda_DNA-bd_dom_sf"/>
</dbReference>
<feature type="domain" description="Cytoskeleton protein RodZ-like C-terminal" evidence="3">
    <location>
        <begin position="202"/>
        <end position="274"/>
    </location>
</feature>
<dbReference type="SUPFAM" id="SSF47413">
    <property type="entry name" value="lambda repressor-like DNA-binding domains"/>
    <property type="match status" value="1"/>
</dbReference>